<evidence type="ECO:0000259" key="2">
    <source>
        <dbReference type="Pfam" id="PF02775"/>
    </source>
</evidence>
<protein>
    <recommendedName>
        <fullName evidence="2">Thiamine pyrophosphate enzyme TPP-binding domain-containing protein</fullName>
    </recommendedName>
</protein>
<dbReference type="CDD" id="cd02002">
    <property type="entry name" value="TPP_BFDC"/>
    <property type="match status" value="1"/>
</dbReference>
<proteinExistence type="inferred from homology"/>
<feature type="non-terminal residue" evidence="3">
    <location>
        <position position="1"/>
    </location>
</feature>
<dbReference type="GO" id="GO:0009099">
    <property type="term" value="P:L-valine biosynthetic process"/>
    <property type="evidence" value="ECO:0007669"/>
    <property type="project" value="TreeGrafter"/>
</dbReference>
<gene>
    <name evidence="3" type="ORF">METZ01_LOCUS228583</name>
</gene>
<dbReference type="PANTHER" id="PTHR18968:SF13">
    <property type="entry name" value="ACETOLACTATE SYNTHASE CATALYTIC SUBUNIT, MITOCHONDRIAL"/>
    <property type="match status" value="1"/>
</dbReference>
<dbReference type="Pfam" id="PF02775">
    <property type="entry name" value="TPP_enzyme_C"/>
    <property type="match status" value="1"/>
</dbReference>
<dbReference type="InterPro" id="IPR011766">
    <property type="entry name" value="TPP_enzyme_TPP-bd"/>
</dbReference>
<evidence type="ECO:0000313" key="3">
    <source>
        <dbReference type="EMBL" id="SVB75729.1"/>
    </source>
</evidence>
<comment type="similarity">
    <text evidence="1">Belongs to the TPP enzyme family.</text>
</comment>
<dbReference type="SUPFAM" id="SSF52518">
    <property type="entry name" value="Thiamin diphosphate-binding fold (THDP-binding)"/>
    <property type="match status" value="1"/>
</dbReference>
<dbReference type="EMBL" id="UINC01056098">
    <property type="protein sequence ID" value="SVB75729.1"/>
    <property type="molecule type" value="Genomic_DNA"/>
</dbReference>
<dbReference type="GO" id="GO:0030976">
    <property type="term" value="F:thiamine pyrophosphate binding"/>
    <property type="evidence" value="ECO:0007669"/>
    <property type="project" value="InterPro"/>
</dbReference>
<dbReference type="GO" id="GO:0009097">
    <property type="term" value="P:isoleucine biosynthetic process"/>
    <property type="evidence" value="ECO:0007669"/>
    <property type="project" value="TreeGrafter"/>
</dbReference>
<dbReference type="AlphaFoldDB" id="A0A382GL91"/>
<feature type="domain" description="Thiamine pyrophosphate enzyme TPP-binding" evidence="2">
    <location>
        <begin position="213"/>
        <end position="342"/>
    </location>
</feature>
<organism evidence="3">
    <name type="scientific">marine metagenome</name>
    <dbReference type="NCBI Taxonomy" id="408172"/>
    <lineage>
        <taxon>unclassified sequences</taxon>
        <taxon>metagenomes</taxon>
        <taxon>ecological metagenomes</taxon>
    </lineage>
</organism>
<reference evidence="3" key="1">
    <citation type="submission" date="2018-05" db="EMBL/GenBank/DDBJ databases">
        <authorList>
            <person name="Lanie J.A."/>
            <person name="Ng W.-L."/>
            <person name="Kazmierczak K.M."/>
            <person name="Andrzejewski T.M."/>
            <person name="Davidsen T.M."/>
            <person name="Wayne K.J."/>
            <person name="Tettelin H."/>
            <person name="Glass J.I."/>
            <person name="Rusch D."/>
            <person name="Podicherti R."/>
            <person name="Tsui H.-C.T."/>
            <person name="Winkler M.E."/>
        </authorList>
    </citation>
    <scope>NUCLEOTIDE SEQUENCE</scope>
</reference>
<dbReference type="GO" id="GO:0050660">
    <property type="term" value="F:flavin adenine dinucleotide binding"/>
    <property type="evidence" value="ECO:0007669"/>
    <property type="project" value="TreeGrafter"/>
</dbReference>
<dbReference type="Gene3D" id="3.40.50.970">
    <property type="match status" value="1"/>
</dbReference>
<dbReference type="InterPro" id="IPR029061">
    <property type="entry name" value="THDP-binding"/>
</dbReference>
<dbReference type="SUPFAM" id="SSF52467">
    <property type="entry name" value="DHS-like NAD/FAD-binding domain"/>
    <property type="match status" value="1"/>
</dbReference>
<dbReference type="PANTHER" id="PTHR18968">
    <property type="entry name" value="THIAMINE PYROPHOSPHATE ENZYMES"/>
    <property type="match status" value="1"/>
</dbReference>
<dbReference type="InterPro" id="IPR029035">
    <property type="entry name" value="DHS-like_NAD/FAD-binding_dom"/>
</dbReference>
<sequence>YAGDGIWKSGGEKLAAQLATHFGAVVANSHTDYRGISIKHPQHIGQFDQASAAYEPDFIFSIGARHQGSGYSSDHIPFKRLSNTGGTHIALGSDLEYVTNYPGLDLAIIGDEKDALERLLSVAIDDFPSTRYNSKREKALEAGTLWRNARRKSMRPDLENGVVRPGVVADVVDAELEAIGGGFVTNEQFAVSHEAIPSGLGEKNNVYLRPPGGSEGWGVGAAIGAKLAAVDQPVVGFVGDGSLYYADSGIWTAVHHNIPVLYIITNNRAYGIVAGFFGEADGRMSDTGKYGGVVLEGMDPVKIAEAFGMEAESVDDESKVTDAVRRGLNIVNKENRPYLIEFKLPIGLPEGGVADQQYRMR</sequence>
<dbReference type="InterPro" id="IPR045229">
    <property type="entry name" value="TPP_enz"/>
</dbReference>
<dbReference type="GO" id="GO:0005948">
    <property type="term" value="C:acetolactate synthase complex"/>
    <property type="evidence" value="ECO:0007669"/>
    <property type="project" value="TreeGrafter"/>
</dbReference>
<dbReference type="Gene3D" id="3.40.50.1220">
    <property type="entry name" value="TPP-binding domain"/>
    <property type="match status" value="1"/>
</dbReference>
<evidence type="ECO:0000256" key="1">
    <source>
        <dbReference type="ARBA" id="ARBA00007812"/>
    </source>
</evidence>
<accession>A0A382GL91</accession>
<dbReference type="GO" id="GO:0003984">
    <property type="term" value="F:acetolactate synthase activity"/>
    <property type="evidence" value="ECO:0007669"/>
    <property type="project" value="TreeGrafter"/>
</dbReference>
<name>A0A382GL91_9ZZZZ</name>